<sequence length="781" mass="86927">MADEFASSVDYGLTLAKRIYYGKNQSVLAPKPVAMSKSMSMSRDVYLPTAPMVYAVIAEPSIVDNPDIPSYQPYVYGRCDPPALIPLEMHGIAMEVDCYMDTAFVTVCGTWRVHCVMSSGRCDCRIAIPMGEEGSVLGVEVDVMTRSYYSQLVTMEDTNDREKVTKAKDGCFLKCQIYTLKVPQVEGGSSLTIKVSWSQKLLYHDGQFCLSVPFSFPAYVIPAGKDIYKREKIRLNVNCGTGIEVLCKTTSHPVKVCYCNKFNFNSGYKVSGMVFMTFQEIGRWVGKLGFLYEAQVQTWSNADFNFSYAISSSDIFGGLLLQSPPLHDFDQREMFCFYLYPGNSERRKVFKKEVVFVVDISGSMRGGPLEDAKNVLLSALSELNPQDSFNIIAFNGDTHLLSSSMELVTKEAIENASQWIDINFIAEGGTNILFPLNQAIEMLAKSTDSIPLIFLITDGSVEDERHICNVMKGHLTNAESICPRICTFGIGSYCNHYFLKMLSQIGRGHFDASYDADSIVFRMQRLFAAASSVILANITIETLEDLDSLELYPFPIPDLSFEKPVIVSGRYHGNFPNSLKASGILADMSNFTTELKVQEAKEVPLEKVFARRQIDILTTHAWLSESKQLEEKVAKMSIQTRVPSEYTRMILLQIDKGKQASESVVTLEVYNKSDVPKMVDLNSHKIIFLRSLGIGFGNLIATAENVRHGPAKSKLSEPADIILKAASNCCSTLLDRFCCMCFIRCCSKMSDQCSIALTQLCTGLACFGCLNCCFDLCMSCD</sequence>
<dbReference type="PROSITE" id="PS50234">
    <property type="entry name" value="VWFA"/>
    <property type="match status" value="1"/>
</dbReference>
<dbReference type="PANTHER" id="PTHR46503:SF9">
    <property type="entry name" value="INTER ALPHA-TRYPSIN INHIBITOR, HEAVY CHAIN-LIKE PROTEIN"/>
    <property type="match status" value="1"/>
</dbReference>
<dbReference type="InterPro" id="IPR036465">
    <property type="entry name" value="vWFA_dom_sf"/>
</dbReference>
<reference evidence="2 3" key="1">
    <citation type="journal article" date="2024" name="Plant J.">
        <title>Genome sequences and population genomics reveal climatic adaptation and genomic divergence between two closely related sweetgum species.</title>
        <authorList>
            <person name="Xu W.Q."/>
            <person name="Ren C.Q."/>
            <person name="Zhang X.Y."/>
            <person name="Comes H.P."/>
            <person name="Liu X.H."/>
            <person name="Li Y.G."/>
            <person name="Kettle C.J."/>
            <person name="Jalonen R."/>
            <person name="Gaisberger H."/>
            <person name="Ma Y.Z."/>
            <person name="Qiu Y.X."/>
        </authorList>
    </citation>
    <scope>NUCLEOTIDE SEQUENCE [LARGE SCALE GENOMIC DNA]</scope>
    <source>
        <strain evidence="2">Hangzhou</strain>
    </source>
</reference>
<gene>
    <name evidence="2" type="ORF">L1049_004292</name>
</gene>
<proteinExistence type="predicted"/>
<dbReference type="Proteomes" id="UP001415857">
    <property type="component" value="Unassembled WGS sequence"/>
</dbReference>
<name>A0AAP0WW07_LIQFO</name>
<dbReference type="SMART" id="SM00327">
    <property type="entry name" value="VWA"/>
    <property type="match status" value="1"/>
</dbReference>
<dbReference type="AlphaFoldDB" id="A0AAP0WW07"/>
<dbReference type="SUPFAM" id="SSF53300">
    <property type="entry name" value="vWA-like"/>
    <property type="match status" value="1"/>
</dbReference>
<keyword evidence="3" id="KW-1185">Reference proteome</keyword>
<comment type="caution">
    <text evidence="2">The sequence shown here is derived from an EMBL/GenBank/DDBJ whole genome shotgun (WGS) entry which is preliminary data.</text>
</comment>
<feature type="domain" description="VWFA" evidence="1">
    <location>
        <begin position="353"/>
        <end position="543"/>
    </location>
</feature>
<evidence type="ECO:0000313" key="2">
    <source>
        <dbReference type="EMBL" id="KAK9281392.1"/>
    </source>
</evidence>
<dbReference type="Gene3D" id="3.40.50.410">
    <property type="entry name" value="von Willebrand factor, type A domain"/>
    <property type="match status" value="1"/>
</dbReference>
<organism evidence="2 3">
    <name type="scientific">Liquidambar formosana</name>
    <name type="common">Formosan gum</name>
    <dbReference type="NCBI Taxonomy" id="63359"/>
    <lineage>
        <taxon>Eukaryota</taxon>
        <taxon>Viridiplantae</taxon>
        <taxon>Streptophyta</taxon>
        <taxon>Embryophyta</taxon>
        <taxon>Tracheophyta</taxon>
        <taxon>Spermatophyta</taxon>
        <taxon>Magnoliopsida</taxon>
        <taxon>eudicotyledons</taxon>
        <taxon>Gunneridae</taxon>
        <taxon>Pentapetalae</taxon>
        <taxon>Saxifragales</taxon>
        <taxon>Altingiaceae</taxon>
        <taxon>Liquidambar</taxon>
    </lineage>
</organism>
<protein>
    <recommendedName>
        <fullName evidence="1">VWFA domain-containing protein</fullName>
    </recommendedName>
</protein>
<accession>A0AAP0WW07</accession>
<dbReference type="EMBL" id="JBBPBK010000007">
    <property type="protein sequence ID" value="KAK9281392.1"/>
    <property type="molecule type" value="Genomic_DNA"/>
</dbReference>
<dbReference type="PANTHER" id="PTHR46503">
    <property type="entry name" value="INTER-ALPHA-TRYPSIN INHIBITOR HEAVY CHAIN-LIKE PROTEIN"/>
    <property type="match status" value="1"/>
</dbReference>
<evidence type="ECO:0000313" key="3">
    <source>
        <dbReference type="Proteomes" id="UP001415857"/>
    </source>
</evidence>
<dbReference type="InterPro" id="IPR002035">
    <property type="entry name" value="VWF_A"/>
</dbReference>
<dbReference type="Pfam" id="PF13768">
    <property type="entry name" value="VWA_3"/>
    <property type="match status" value="1"/>
</dbReference>
<evidence type="ECO:0000259" key="1">
    <source>
        <dbReference type="PROSITE" id="PS50234"/>
    </source>
</evidence>